<comment type="caution">
    <text evidence="1">The sequence shown here is derived from an EMBL/GenBank/DDBJ whole genome shotgun (WGS) entry which is preliminary data.</text>
</comment>
<gene>
    <name evidence="1" type="ORF">GGQ68_004719</name>
</gene>
<sequence>MRAERRAFLKAIVPVPDPEHPQNPGQSELSSEDIKKLRSAAVFFIAEFFFVIQQLGLTKDPEGLEDYLKDHNDSVGRKIAELRKEKRSATHSGLTITRLQESLIDDWKIEEMVAAAQDGFFRFDQSTIGALLNEIMVKQSTNSHLDVLGKAGLLKISGRRPKYIVSNGKIEQHYEEFLKGLKNVFS</sequence>
<proteinExistence type="predicted"/>
<evidence type="ECO:0000313" key="1">
    <source>
        <dbReference type="EMBL" id="MBB3988362.1"/>
    </source>
</evidence>
<dbReference type="AlphaFoldDB" id="A0A7W6DWQ2"/>
<name>A0A7W6DWQ2_9RHOB</name>
<protein>
    <submittedName>
        <fullName evidence="1">Uncharacterized protein</fullName>
    </submittedName>
</protein>
<dbReference type="EMBL" id="JACIEJ010000021">
    <property type="protein sequence ID" value="MBB3988362.1"/>
    <property type="molecule type" value="Genomic_DNA"/>
</dbReference>
<accession>A0A7W6DWQ2</accession>
<evidence type="ECO:0000313" key="2">
    <source>
        <dbReference type="Proteomes" id="UP000541426"/>
    </source>
</evidence>
<reference evidence="1 2" key="1">
    <citation type="submission" date="2020-08" db="EMBL/GenBank/DDBJ databases">
        <title>Genomic Encyclopedia of Type Strains, Phase IV (KMG-IV): sequencing the most valuable type-strain genomes for metagenomic binning, comparative biology and taxonomic classification.</title>
        <authorList>
            <person name="Goeker M."/>
        </authorList>
    </citation>
    <scope>NUCLEOTIDE SEQUENCE [LARGE SCALE GENOMIC DNA]</scope>
    <source>
        <strain evidence="1 2">DSM 102235</strain>
    </source>
</reference>
<dbReference type="Proteomes" id="UP000541426">
    <property type="component" value="Unassembled WGS sequence"/>
</dbReference>
<organism evidence="1 2">
    <name type="scientific">Sagittula marina</name>
    <dbReference type="NCBI Taxonomy" id="943940"/>
    <lineage>
        <taxon>Bacteria</taxon>
        <taxon>Pseudomonadati</taxon>
        <taxon>Pseudomonadota</taxon>
        <taxon>Alphaproteobacteria</taxon>
        <taxon>Rhodobacterales</taxon>
        <taxon>Roseobacteraceae</taxon>
        <taxon>Sagittula</taxon>
    </lineage>
</organism>
<keyword evidence="2" id="KW-1185">Reference proteome</keyword>